<evidence type="ECO:0000256" key="1">
    <source>
        <dbReference type="SAM" id="MobiDB-lite"/>
    </source>
</evidence>
<feature type="compositionally biased region" description="Acidic residues" evidence="1">
    <location>
        <begin position="669"/>
        <end position="681"/>
    </location>
</feature>
<protein>
    <submittedName>
        <fullName evidence="3">Uncharacterized protein LOC100642382</fullName>
    </submittedName>
</protein>
<keyword evidence="2" id="KW-1185">Reference proteome</keyword>
<evidence type="ECO:0000313" key="2">
    <source>
        <dbReference type="Proteomes" id="UP000835206"/>
    </source>
</evidence>
<reference evidence="3" key="1">
    <citation type="submission" date="2025-08" db="UniProtKB">
        <authorList>
            <consortium name="RefSeq"/>
        </authorList>
    </citation>
    <scope>IDENTIFICATION</scope>
</reference>
<dbReference type="OrthoDB" id="7672055at2759"/>
<feature type="compositionally biased region" description="Acidic residues" evidence="1">
    <location>
        <begin position="784"/>
        <end position="803"/>
    </location>
</feature>
<dbReference type="PANTHER" id="PTHR40552">
    <property type="entry name" value="AT05186P-RELATED"/>
    <property type="match status" value="1"/>
</dbReference>
<evidence type="ECO:0000313" key="3">
    <source>
        <dbReference type="RefSeq" id="XP_048266940.1"/>
    </source>
</evidence>
<proteinExistence type="predicted"/>
<dbReference type="Proteomes" id="UP000835206">
    <property type="component" value="Chromosome 12"/>
</dbReference>
<feature type="compositionally biased region" description="Polar residues" evidence="1">
    <location>
        <begin position="1311"/>
        <end position="1323"/>
    </location>
</feature>
<dbReference type="RefSeq" id="XP_048266940.1">
    <property type="nucleotide sequence ID" value="XM_048410983.1"/>
</dbReference>
<accession>A0A9C6W035</accession>
<dbReference type="PANTHER" id="PTHR40552:SF6">
    <property type="entry name" value="FI09606P-RELATED"/>
    <property type="match status" value="1"/>
</dbReference>
<dbReference type="Gene3D" id="3.90.70.120">
    <property type="match status" value="4"/>
</dbReference>
<feature type="compositionally biased region" description="Acidic residues" evidence="1">
    <location>
        <begin position="2584"/>
        <end position="2608"/>
    </location>
</feature>
<feature type="region of interest" description="Disordered" evidence="1">
    <location>
        <begin position="985"/>
        <end position="1013"/>
    </location>
</feature>
<feature type="region of interest" description="Disordered" evidence="1">
    <location>
        <begin position="637"/>
        <end position="681"/>
    </location>
</feature>
<feature type="compositionally biased region" description="Acidic residues" evidence="1">
    <location>
        <begin position="645"/>
        <end position="658"/>
    </location>
</feature>
<dbReference type="GeneID" id="100642382"/>
<organism evidence="2 3">
    <name type="scientific">Bombus terrestris</name>
    <name type="common">Buff-tailed bumblebee</name>
    <name type="synonym">Apis terrestris</name>
    <dbReference type="NCBI Taxonomy" id="30195"/>
    <lineage>
        <taxon>Eukaryota</taxon>
        <taxon>Metazoa</taxon>
        <taxon>Ecdysozoa</taxon>
        <taxon>Arthropoda</taxon>
        <taxon>Hexapoda</taxon>
        <taxon>Insecta</taxon>
        <taxon>Pterygota</taxon>
        <taxon>Neoptera</taxon>
        <taxon>Endopterygota</taxon>
        <taxon>Hymenoptera</taxon>
        <taxon>Apocrita</taxon>
        <taxon>Aculeata</taxon>
        <taxon>Apoidea</taxon>
        <taxon>Anthophila</taxon>
        <taxon>Apidae</taxon>
        <taxon>Bombus</taxon>
        <taxon>Bombus</taxon>
    </lineage>
</organism>
<sequence>MVQKDLKSKSGLDVNRKKQIQKHKLKQLAECDEIVSSETVNAIGRVTDVVRAADDNAPSSDELDEDLEEQHKDLNLHLDLPNDTYSLTAIRPELPTCVRYGVREGMTHINMPKFSPLSRGHQGGATAIAAFATTTVYKSRCWNEAVIDQIIEDGDTFYCESYKDINTDDRRMLSILDLKRTLCVQGKLTVNVSIEEAAYAGKFRSTEVTELHLVKALDLFFKRYNAGILASSVLNVAIWKDSKYYNLFDGQPRKENCEPADDGVSGIAKLFLVKDLIGLLFIILEKSNVKNEPFVLYAIAISGVDHYTQPVDAEKQERANHRAQRRPSGYKMQEKYRAVVQGSYHVTHPVIPAPLRSRTFLIIALAALVYSRLVNANKWTSALIDLIFNQSNIYFVDLVRVLDKDLDDKEFELRLDDIMGDIILGAYSAKVKIRTNVVPGHGQKKGKLGIDDGIREFFQTQVTGLLEIKNFFYAIWRHDDTYYFMDPFACDEEGFRSSSAEIDGSANPGEAACVTMNSSINQVVETIMENTGSRDRDPFVIHGVRVLYVKTGTTPGGPLEKVIYREKGTNRRPQALSPLPTVKDDALKLNEVVDMKPRIRPDVDKMRDVEVQVPDLLTDAGNYMMTDDEPTTYVIVPPEEKKEPEEELWGEEEEEEEEDMKRLRAEAGDITEEEEEEEGPEIIEEKEPVEEPVVKLVKGYKVINPNRLVLQGSKNCLDENFDEWSRGKQGLIAALAVLAYRRLKNPTKWRNIDIDQLVDVSNRIFDDIIDWIRKGRPKTRDPEEIVEEEAEEEEEEEEREGEVEEKLLPKPSHLDMTMLPHRMKMGENDVFFKTKMKIIQGEASPLANLAEALECYFNRYPELILENKKLMYGIWKEGSNFFMFNPYGSDTEGWRLRDYPASFAVVASLNELTDLLYGVLEFNDPSFIIHFVGLDSIQPGLYTTEEEIIVPEDAVVEQFKTRFLPITDDDLEKLQAELKEAEEVEEEPDVVDVEVMGEEEEEEEEEERGRRPVRKLYEEEEKPLIDPLLEVQEQDQPDAPYRLNLILLTSNMKVFDENEETIDQVHEQIALEKLKYNHPPPYVMPSSKTLLKLLEAKRAKRSIPSLVSRFSIDSRLDVKRKGGISMIILAKSTMIVPSGVLEEAKPSKMIKLSPKKYLYSRILPICLMPLRAINDMYIQDEDLATTLRLENLRRLEEEQRRAEEYVQEPVPEVPVGVRIRPTLIPLGPIIKTPISEKRPITCIEKKKRKCLLNKADEGDALMEKVLCNTEDLLLELFFPDFKTKDQVRFRIQTEPKVPEAKISELTKPTESETTTIKRSTVGNQKKKSVQDSRGLKLTQDGIRILHGNICFKNRDEVQICHFKSCFFTALLCILVKIKLDPDRFSGKILDQLIFLGDKIYQQTGKLRYKPYRWFHHIEILDTVYNVITKQAVYADPKNCEDDELEFVLDNFFEKNMTGIIVFTNCSYAFWTANKRYYLYDPYPCDEKGNVSEEGYSCLMEFCNMSAMIDKIEANVGENIKKPYRIYTIYIAHMETTKKAKKKRRKKRVHCVEKQVEEVRIEEPSEMEVSTNASEASLIESADWVKQESKTSLVYDMTIPGFAPIKHYNASMFDVDVLENEITAPRLAPFKKSSVRESEKVEDEFEAIKLLVRRKVYDKRFKSHTAVTTPLDLCIMAWSLIHDPVTWSVRTVKGLFEASADYTFDSMLAAEDSTVSEMTDGLLPEFEIANYVFRVVFVPLHYGTLYSIEGWNLSMSLQKVFDTFSYTGAIIICGDSHMGVLKKDENHFAWWTIRRTKKLRIVTSIDMKEFLKLIVQEIDQPEETVFMMRVITVSYAQKVDPDCNDTKGLHEPVIPTCSLAEIHRMPAKPYDLEAIFRPTVPESNKPIFIQGTVALNNRDTVTEPRVKRCYYVAALAVMVKRDIIQSPMPGMIDKVIEVAESVYREFSEPKFHTEHILRNVTVMNRIFDFRDCASPLVTLTLNPRTLRTDFYVQVRKHLRKYFKTYASGILHFTNCCYGFWYSRATNAYYYLDPYQCNEKGKKVSNGGKACLCIFPSICQMVRNMCFNQFEDTTGFFIHRLHVDSVNVPSFKTFKEDPMWLYLDYHWNFRHAPDIVKSSTKKKKQVEEPEKENVKQFWNNYAVEVSNLIYSVWGTIGSYDSRFGDRAGKNQAAICVAVLAMQYLSHPSRWGPAILDSAVICGDSYYTESLRSSIQKCAKHFNRFNLQTSFKIFPHLWTIDFRDGICGILYGARNRMTLATALMKAFEESPNVLIECNKITLAALAAKDGYYVADPCWVGPPLFNKDHGAIYVLRCKNMNSLVYAVIKMLNTNQRLDFRLTPIMFTFEQEDFNFVEGKKREAKRKVFLDPIRTAPGKVTDPGMPIPGAHTAPDGVSYLTYRKNLEMGMSRGHELENPELPSVEPVLEKDNMTSTLVSTTWHLNLGQAAPLEKSTPVFEPRLIQHMAEQCEARVVDSFEPTRHVQMSITDLLAACDDYPRVVDFTGEPAPQLRPLECAAARSFLSDATRQEFRAHTADMASEVYKTYKHRLPKIAKERSAAGDSGIPVEDIHPITEEEMEVKQNSPDTEAETEGTEDETFTETEATETAEDD</sequence>
<feature type="region of interest" description="Disordered" evidence="1">
    <location>
        <begin position="2552"/>
        <end position="2608"/>
    </location>
</feature>
<name>A0A9C6W035_BOMTE</name>
<dbReference type="KEGG" id="bter:100642382"/>
<gene>
    <name evidence="3" type="primary">LOC100642382</name>
</gene>
<feature type="region of interest" description="Disordered" evidence="1">
    <location>
        <begin position="1307"/>
        <end position="1326"/>
    </location>
</feature>
<feature type="region of interest" description="Disordered" evidence="1">
    <location>
        <begin position="780"/>
        <end position="804"/>
    </location>
</feature>
<feature type="compositionally biased region" description="Acidic residues" evidence="1">
    <location>
        <begin position="985"/>
        <end position="1006"/>
    </location>
</feature>